<proteinExistence type="predicted"/>
<evidence type="ECO:0000313" key="1">
    <source>
        <dbReference type="EMBL" id="EUN22207.1"/>
    </source>
</evidence>
<reference evidence="1 2" key="1">
    <citation type="journal article" date="2013" name="PLoS Genet.">
        <title>Comparative genome structure, secondary metabolite, and effector coding capacity across Cochliobolus pathogens.</title>
        <authorList>
            <person name="Condon B.J."/>
            <person name="Leng Y."/>
            <person name="Wu D."/>
            <person name="Bushley K.E."/>
            <person name="Ohm R.A."/>
            <person name="Otillar R."/>
            <person name="Martin J."/>
            <person name="Schackwitz W."/>
            <person name="Grimwood J."/>
            <person name="MohdZainudin N."/>
            <person name="Xue C."/>
            <person name="Wang R."/>
            <person name="Manning V.A."/>
            <person name="Dhillon B."/>
            <person name="Tu Z.J."/>
            <person name="Steffenson B.J."/>
            <person name="Salamov A."/>
            <person name="Sun H."/>
            <person name="Lowry S."/>
            <person name="LaButti K."/>
            <person name="Han J."/>
            <person name="Copeland A."/>
            <person name="Lindquist E."/>
            <person name="Barry K."/>
            <person name="Schmutz J."/>
            <person name="Baker S.E."/>
            <person name="Ciuffetti L.M."/>
            <person name="Grigoriev I.V."/>
            <person name="Zhong S."/>
            <person name="Turgeon B.G."/>
        </authorList>
    </citation>
    <scope>NUCLEOTIDE SEQUENCE [LARGE SCALE GENOMIC DNA]</scope>
    <source>
        <strain evidence="1 2">FI3</strain>
    </source>
</reference>
<organism evidence="1 2">
    <name type="scientific">Bipolaris victoriae (strain FI3)</name>
    <name type="common">Victoria blight of oats agent</name>
    <name type="synonym">Cochliobolus victoriae</name>
    <dbReference type="NCBI Taxonomy" id="930091"/>
    <lineage>
        <taxon>Eukaryota</taxon>
        <taxon>Fungi</taxon>
        <taxon>Dikarya</taxon>
        <taxon>Ascomycota</taxon>
        <taxon>Pezizomycotina</taxon>
        <taxon>Dothideomycetes</taxon>
        <taxon>Pleosporomycetidae</taxon>
        <taxon>Pleosporales</taxon>
        <taxon>Pleosporineae</taxon>
        <taxon>Pleosporaceae</taxon>
        <taxon>Bipolaris</taxon>
    </lineage>
</organism>
<dbReference type="RefSeq" id="XP_014551787.1">
    <property type="nucleotide sequence ID" value="XM_014696301.1"/>
</dbReference>
<sequence>MSIWVVAYIAILNRLVSNLLCNWRFAITAIINAKSISEKTSLWLLITCVWLGRKRRGHSSESKKSIDVIHLSSCIIKRI</sequence>
<evidence type="ECO:0000313" key="2">
    <source>
        <dbReference type="Proteomes" id="UP000054337"/>
    </source>
</evidence>
<keyword evidence="2" id="KW-1185">Reference proteome</keyword>
<dbReference type="GeneID" id="26250076"/>
<gene>
    <name evidence="1" type="ORF">COCVIDRAFT_111924</name>
</gene>
<name>W7EDG4_BIPV3</name>
<dbReference type="AlphaFoldDB" id="W7EDG4"/>
<dbReference type="Proteomes" id="UP000054337">
    <property type="component" value="Unassembled WGS sequence"/>
</dbReference>
<dbReference type="EMBL" id="KI968818">
    <property type="protein sequence ID" value="EUN22207.1"/>
    <property type="molecule type" value="Genomic_DNA"/>
</dbReference>
<accession>W7EDG4</accession>
<protein>
    <submittedName>
        <fullName evidence="1">Uncharacterized protein</fullName>
    </submittedName>
</protein>
<dbReference type="HOGENOM" id="CLU_2605678_0_0_1"/>